<name>A0A8S3TJ22_MYTED</name>
<dbReference type="EMBL" id="CAJPWZ010002213">
    <property type="protein sequence ID" value="CAG2233620.1"/>
    <property type="molecule type" value="Genomic_DNA"/>
</dbReference>
<protein>
    <submittedName>
        <fullName evidence="1">Uncharacterized protein</fullName>
    </submittedName>
</protein>
<comment type="caution">
    <text evidence="1">The sequence shown here is derived from an EMBL/GenBank/DDBJ whole genome shotgun (WGS) entry which is preliminary data.</text>
</comment>
<reference evidence="1" key="1">
    <citation type="submission" date="2021-03" db="EMBL/GenBank/DDBJ databases">
        <authorList>
            <person name="Bekaert M."/>
        </authorList>
    </citation>
    <scope>NUCLEOTIDE SEQUENCE</scope>
</reference>
<dbReference type="AlphaFoldDB" id="A0A8S3TJ22"/>
<proteinExistence type="predicted"/>
<dbReference type="Proteomes" id="UP000683360">
    <property type="component" value="Unassembled WGS sequence"/>
</dbReference>
<accession>A0A8S3TJ22</accession>
<evidence type="ECO:0000313" key="1">
    <source>
        <dbReference type="EMBL" id="CAG2233620.1"/>
    </source>
</evidence>
<keyword evidence="2" id="KW-1185">Reference proteome</keyword>
<dbReference type="OrthoDB" id="6077883at2759"/>
<organism evidence="1 2">
    <name type="scientific">Mytilus edulis</name>
    <name type="common">Blue mussel</name>
    <dbReference type="NCBI Taxonomy" id="6550"/>
    <lineage>
        <taxon>Eukaryota</taxon>
        <taxon>Metazoa</taxon>
        <taxon>Spiralia</taxon>
        <taxon>Lophotrochozoa</taxon>
        <taxon>Mollusca</taxon>
        <taxon>Bivalvia</taxon>
        <taxon>Autobranchia</taxon>
        <taxon>Pteriomorphia</taxon>
        <taxon>Mytilida</taxon>
        <taxon>Mytiloidea</taxon>
        <taxon>Mytilidae</taxon>
        <taxon>Mytilinae</taxon>
        <taxon>Mytilus</taxon>
    </lineage>
</organism>
<sequence length="301" mass="32511">MQVYRSKSTCSGCFAENIEGLTGDRVLLVDVTTEATYSGISDYCSPSNGPDAREYNALVKQNMQNAVHLAQYFPDPLLGVFNYTVEDSAGTYCNYNSDWDGCYVNGVIDRTSITLNYGQCSKDFIGSTTGLLYNVANVTLSGSTYYVILINSGGTDTIFTQFQDGNNRQFSTNPGGCAKDQVSTARTSHADSTKGTMIATVFTTTTSTTTELPTTTVNSTTAITNLSESSSSGSNTGAIVGAVLSILLTEKVKGRYQESSMVVDNLSPRDKMKEAFLEDTEPLPQNLLHRLARRGIGLHRL</sequence>
<gene>
    <name evidence="1" type="ORF">MEDL_46274</name>
</gene>
<evidence type="ECO:0000313" key="2">
    <source>
        <dbReference type="Proteomes" id="UP000683360"/>
    </source>
</evidence>